<evidence type="ECO:0000259" key="4">
    <source>
        <dbReference type="PROSITE" id="PS50043"/>
    </source>
</evidence>
<protein>
    <submittedName>
        <fullName evidence="6">DNA-binding response regulator</fullName>
    </submittedName>
</protein>
<dbReference type="InterPro" id="IPR001789">
    <property type="entry name" value="Sig_transdc_resp-reg_receiver"/>
</dbReference>
<dbReference type="Gene3D" id="3.40.50.2300">
    <property type="match status" value="1"/>
</dbReference>
<dbReference type="CDD" id="cd06170">
    <property type="entry name" value="LuxR_C_like"/>
    <property type="match status" value="1"/>
</dbReference>
<dbReference type="PANTHER" id="PTHR43214">
    <property type="entry name" value="TWO-COMPONENT RESPONSE REGULATOR"/>
    <property type="match status" value="1"/>
</dbReference>
<gene>
    <name evidence="6" type="ORF">GCM10007423_24040</name>
</gene>
<dbReference type="CDD" id="cd17535">
    <property type="entry name" value="REC_NarL-like"/>
    <property type="match status" value="1"/>
</dbReference>
<organism evidence="6 7">
    <name type="scientific">Dyadobacter endophyticus</name>
    <dbReference type="NCBI Taxonomy" id="1749036"/>
    <lineage>
        <taxon>Bacteria</taxon>
        <taxon>Pseudomonadati</taxon>
        <taxon>Bacteroidota</taxon>
        <taxon>Cytophagia</taxon>
        <taxon>Cytophagales</taxon>
        <taxon>Spirosomataceae</taxon>
        <taxon>Dyadobacter</taxon>
    </lineage>
</organism>
<dbReference type="InterPro" id="IPR058245">
    <property type="entry name" value="NreC/VraR/RcsB-like_REC"/>
</dbReference>
<dbReference type="InterPro" id="IPR000792">
    <property type="entry name" value="Tscrpt_reg_LuxR_C"/>
</dbReference>
<evidence type="ECO:0000259" key="5">
    <source>
        <dbReference type="PROSITE" id="PS50110"/>
    </source>
</evidence>
<evidence type="ECO:0000313" key="7">
    <source>
        <dbReference type="Proteomes" id="UP000600214"/>
    </source>
</evidence>
<keyword evidence="2 6" id="KW-0238">DNA-binding</keyword>
<reference evidence="7" key="1">
    <citation type="journal article" date="2019" name="Int. J. Syst. Evol. Microbiol.">
        <title>The Global Catalogue of Microorganisms (GCM) 10K type strain sequencing project: providing services to taxonomists for standard genome sequencing and annotation.</title>
        <authorList>
            <consortium name="The Broad Institute Genomics Platform"/>
            <consortium name="The Broad Institute Genome Sequencing Center for Infectious Disease"/>
            <person name="Wu L."/>
            <person name="Ma J."/>
        </authorList>
    </citation>
    <scope>NUCLEOTIDE SEQUENCE [LARGE SCALE GENOMIC DNA]</scope>
    <source>
        <strain evidence="7">CGMCC 1.15288</strain>
    </source>
</reference>
<dbReference type="SMART" id="SM00448">
    <property type="entry name" value="REC"/>
    <property type="match status" value="1"/>
</dbReference>
<feature type="domain" description="HTH luxR-type" evidence="4">
    <location>
        <begin position="140"/>
        <end position="205"/>
    </location>
</feature>
<name>A0ABQ1YQ63_9BACT</name>
<proteinExistence type="predicted"/>
<keyword evidence="1" id="KW-0597">Phosphoprotein</keyword>
<dbReference type="PROSITE" id="PS50110">
    <property type="entry name" value="RESPONSE_REGULATORY"/>
    <property type="match status" value="1"/>
</dbReference>
<dbReference type="InterPro" id="IPR016032">
    <property type="entry name" value="Sig_transdc_resp-reg_C-effctor"/>
</dbReference>
<dbReference type="EMBL" id="BMIA01000001">
    <property type="protein sequence ID" value="GGH33637.1"/>
    <property type="molecule type" value="Genomic_DNA"/>
</dbReference>
<dbReference type="Proteomes" id="UP000600214">
    <property type="component" value="Unassembled WGS sequence"/>
</dbReference>
<dbReference type="RefSeq" id="WP_188931997.1">
    <property type="nucleotide sequence ID" value="NZ_BMIA01000001.1"/>
</dbReference>
<comment type="caution">
    <text evidence="6">The sequence shown here is derived from an EMBL/GenBank/DDBJ whole genome shotgun (WGS) entry which is preliminary data.</text>
</comment>
<dbReference type="PROSITE" id="PS50043">
    <property type="entry name" value="HTH_LUXR_2"/>
    <property type="match status" value="1"/>
</dbReference>
<sequence>MKKVLIVDNQFLMRLSLRVVIRELSGEIGVTEAVNFKEALKLLVSDQFDLVILEVLMDEYSGIKIMEMIRGIAPSTAVLICSTGDELLYAEHYILRGASGFVVKTAEKEEILTAISTVIKGNRYLSDRVHDRLLIRTELESKVKEALTKRERQILPLILEGRTTKEISKMLEIHVNSINFYKSNIFRKMQVNNILELAEKVDISKLFPQSYSVSV</sequence>
<accession>A0ABQ1YQ63</accession>
<dbReference type="PRINTS" id="PR00038">
    <property type="entry name" value="HTHLUXR"/>
</dbReference>
<evidence type="ECO:0000256" key="3">
    <source>
        <dbReference type="PROSITE-ProRule" id="PRU00169"/>
    </source>
</evidence>
<dbReference type="SUPFAM" id="SSF46894">
    <property type="entry name" value="C-terminal effector domain of the bipartite response regulators"/>
    <property type="match status" value="1"/>
</dbReference>
<dbReference type="Pfam" id="PF00072">
    <property type="entry name" value="Response_reg"/>
    <property type="match status" value="1"/>
</dbReference>
<keyword evidence="7" id="KW-1185">Reference proteome</keyword>
<comment type="caution">
    <text evidence="3">Lacks conserved residue(s) required for the propagation of feature annotation.</text>
</comment>
<dbReference type="Pfam" id="PF00196">
    <property type="entry name" value="GerE"/>
    <property type="match status" value="1"/>
</dbReference>
<dbReference type="SMART" id="SM00421">
    <property type="entry name" value="HTH_LUXR"/>
    <property type="match status" value="1"/>
</dbReference>
<evidence type="ECO:0000256" key="2">
    <source>
        <dbReference type="ARBA" id="ARBA00023125"/>
    </source>
</evidence>
<evidence type="ECO:0000313" key="6">
    <source>
        <dbReference type="EMBL" id="GGH33637.1"/>
    </source>
</evidence>
<feature type="domain" description="Response regulatory" evidence="5">
    <location>
        <begin position="3"/>
        <end position="119"/>
    </location>
</feature>
<dbReference type="PROSITE" id="PS00622">
    <property type="entry name" value="HTH_LUXR_1"/>
    <property type="match status" value="1"/>
</dbReference>
<evidence type="ECO:0000256" key="1">
    <source>
        <dbReference type="ARBA" id="ARBA00022553"/>
    </source>
</evidence>
<dbReference type="GO" id="GO:0003677">
    <property type="term" value="F:DNA binding"/>
    <property type="evidence" value="ECO:0007669"/>
    <property type="project" value="UniProtKB-KW"/>
</dbReference>
<dbReference type="InterPro" id="IPR011006">
    <property type="entry name" value="CheY-like_superfamily"/>
</dbReference>
<dbReference type="SUPFAM" id="SSF52172">
    <property type="entry name" value="CheY-like"/>
    <property type="match status" value="1"/>
</dbReference>
<dbReference type="InterPro" id="IPR039420">
    <property type="entry name" value="WalR-like"/>
</dbReference>